<dbReference type="PANTHER" id="PTHR43778">
    <property type="entry name" value="PYRUVATE CARBOXYLASE"/>
    <property type="match status" value="1"/>
</dbReference>
<evidence type="ECO:0000313" key="2">
    <source>
        <dbReference type="EMBL" id="QFJ55674.1"/>
    </source>
</evidence>
<dbReference type="CDD" id="cd07937">
    <property type="entry name" value="DRE_TIM_PC_TC_5S"/>
    <property type="match status" value="1"/>
</dbReference>
<dbReference type="PROSITE" id="PS50991">
    <property type="entry name" value="PYR_CT"/>
    <property type="match status" value="1"/>
</dbReference>
<dbReference type="OrthoDB" id="9807469at2"/>
<evidence type="ECO:0000259" key="1">
    <source>
        <dbReference type="PROSITE" id="PS50991"/>
    </source>
</evidence>
<dbReference type="Pfam" id="PF02436">
    <property type="entry name" value="PYC_OADA"/>
    <property type="match status" value="1"/>
</dbReference>
<dbReference type="Gene3D" id="3.20.20.70">
    <property type="entry name" value="Aldolase class I"/>
    <property type="match status" value="1"/>
</dbReference>
<dbReference type="KEGG" id="pxv:FXF36_12705"/>
<reference evidence="3" key="1">
    <citation type="submission" date="2019-08" db="EMBL/GenBank/DDBJ databases">
        <title>Complete Genome Sequence of the Polysaccharide-Degrading Rumen Bacterium Pseudobutyrivibrio xylanivorans MA3014.</title>
        <authorList>
            <person name="Palevich N."/>
            <person name="Maclean P.H."/>
            <person name="Kelly W.J."/>
            <person name="Leahy S.C."/>
            <person name="Rakonjac J."/>
            <person name="Attwood G.T."/>
        </authorList>
    </citation>
    <scope>NUCLEOTIDE SEQUENCE [LARGE SCALE GENOMIC DNA]</scope>
    <source>
        <strain evidence="3">MA3014</strain>
    </source>
</reference>
<dbReference type="NCBIfam" id="NF006761">
    <property type="entry name" value="PRK09282.1"/>
    <property type="match status" value="1"/>
</dbReference>
<dbReference type="InterPro" id="IPR000891">
    <property type="entry name" value="PYR_CT"/>
</dbReference>
<gene>
    <name evidence="2" type="ORF">FXF36_12705</name>
</gene>
<dbReference type="GO" id="GO:0004736">
    <property type="term" value="F:pyruvate carboxylase activity"/>
    <property type="evidence" value="ECO:0007669"/>
    <property type="project" value="TreeGrafter"/>
</dbReference>
<dbReference type="RefSeq" id="WP_151624665.1">
    <property type="nucleotide sequence ID" value="NZ_CP043028.1"/>
</dbReference>
<dbReference type="InterPro" id="IPR003379">
    <property type="entry name" value="Carboxylase_cons_dom"/>
</dbReference>
<dbReference type="GO" id="GO:0006094">
    <property type="term" value="P:gluconeogenesis"/>
    <property type="evidence" value="ECO:0007669"/>
    <property type="project" value="TreeGrafter"/>
</dbReference>
<organism evidence="2 3">
    <name type="scientific">Pseudobutyrivibrio xylanivorans</name>
    <dbReference type="NCBI Taxonomy" id="185007"/>
    <lineage>
        <taxon>Bacteria</taxon>
        <taxon>Bacillati</taxon>
        <taxon>Bacillota</taxon>
        <taxon>Clostridia</taxon>
        <taxon>Lachnospirales</taxon>
        <taxon>Lachnospiraceae</taxon>
        <taxon>Pseudobutyrivibrio</taxon>
    </lineage>
</organism>
<dbReference type="AlphaFoldDB" id="A0A5P6VVP5"/>
<name>A0A5P6VVP5_PSEXY</name>
<dbReference type="NCBIfam" id="NF008985">
    <property type="entry name" value="PRK12331.1"/>
    <property type="match status" value="1"/>
</dbReference>
<dbReference type="GO" id="GO:0005737">
    <property type="term" value="C:cytoplasm"/>
    <property type="evidence" value="ECO:0007669"/>
    <property type="project" value="TreeGrafter"/>
</dbReference>
<dbReference type="SUPFAM" id="SSF89000">
    <property type="entry name" value="post-HMGL domain-like"/>
    <property type="match status" value="1"/>
</dbReference>
<dbReference type="SUPFAM" id="SSF51569">
    <property type="entry name" value="Aldolase"/>
    <property type="match status" value="1"/>
</dbReference>
<accession>A0A5P6VVP5</accession>
<dbReference type="PANTHER" id="PTHR43778:SF2">
    <property type="entry name" value="PYRUVATE CARBOXYLASE, MITOCHONDRIAL"/>
    <property type="match status" value="1"/>
</dbReference>
<dbReference type="InterPro" id="IPR013785">
    <property type="entry name" value="Aldolase_TIM"/>
</dbReference>
<dbReference type="Pfam" id="PF00682">
    <property type="entry name" value="HMGL-like"/>
    <property type="match status" value="1"/>
</dbReference>
<dbReference type="InterPro" id="IPR055268">
    <property type="entry name" value="PCB-like"/>
</dbReference>
<dbReference type="Proteomes" id="UP000327030">
    <property type="component" value="Chromosome 1"/>
</dbReference>
<evidence type="ECO:0000313" key="3">
    <source>
        <dbReference type="Proteomes" id="UP000327030"/>
    </source>
</evidence>
<sequence>MADISPKPVKITETILRDAHQSLIATRMPTSMMLPIVDKMDKVGYNAVECWGGATFDASLRFLKEDPWERLRKLRDGFKNTKLQMLFRGQNILGYSQYPDDVVEYFVQKSIANGIDIIRIFDCLNDIRNLQTAVKATNKEKGHAQVALSYTLGEAYTLDYWKDIAKRIEDMGADSICIKDMAGLLVPAKAYELVSALKESTKLPIEMHTHYTSGVASMTYMKAVEAGADIIDCAMSPFALGTSQPATEVMAAAFEGTPYDTGFDQELLSEIADYFRPYREECIESGLMSTKVLGVNINTLRYQVPGGMLSNLISQLKEQGKEDKLREVLEEVPRVRKDLGEPPLVTPSSQIVGTQAVFNVLMGERYKVVTEQTKDILLGKYGQTVKPFNPEVVEKALGADKDKAITCRPADLIEPGLKKFEEECARWKQQDEDVLTYALFPKVATEFFEYREAQQTKVDPAKADKENKAYPV</sequence>
<dbReference type="EMBL" id="CP043028">
    <property type="protein sequence ID" value="QFJ55674.1"/>
    <property type="molecule type" value="Genomic_DNA"/>
</dbReference>
<protein>
    <submittedName>
        <fullName evidence="2">Oxaloacetate decarboxylase subunit alpha</fullName>
    </submittedName>
</protein>
<proteinExistence type="predicted"/>
<feature type="domain" description="Pyruvate carboxyltransferase" evidence="1">
    <location>
        <begin position="9"/>
        <end position="269"/>
    </location>
</feature>